<dbReference type="AlphaFoldDB" id="A0AAN9KH00"/>
<keyword evidence="2" id="KW-1185">Reference proteome</keyword>
<protein>
    <submittedName>
        <fullName evidence="1">Uncharacterized protein</fullName>
    </submittedName>
</protein>
<dbReference type="EMBL" id="JAYMYQ010000008">
    <property type="protein sequence ID" value="KAK7315997.1"/>
    <property type="molecule type" value="Genomic_DNA"/>
</dbReference>
<dbReference type="Proteomes" id="UP001367508">
    <property type="component" value="Unassembled WGS sequence"/>
</dbReference>
<organism evidence="1 2">
    <name type="scientific">Canavalia gladiata</name>
    <name type="common">Sword bean</name>
    <name type="synonym">Dolichos gladiatus</name>
    <dbReference type="NCBI Taxonomy" id="3824"/>
    <lineage>
        <taxon>Eukaryota</taxon>
        <taxon>Viridiplantae</taxon>
        <taxon>Streptophyta</taxon>
        <taxon>Embryophyta</taxon>
        <taxon>Tracheophyta</taxon>
        <taxon>Spermatophyta</taxon>
        <taxon>Magnoliopsida</taxon>
        <taxon>eudicotyledons</taxon>
        <taxon>Gunneridae</taxon>
        <taxon>Pentapetalae</taxon>
        <taxon>rosids</taxon>
        <taxon>fabids</taxon>
        <taxon>Fabales</taxon>
        <taxon>Fabaceae</taxon>
        <taxon>Papilionoideae</taxon>
        <taxon>50 kb inversion clade</taxon>
        <taxon>NPAAA clade</taxon>
        <taxon>indigoferoid/millettioid clade</taxon>
        <taxon>Phaseoleae</taxon>
        <taxon>Canavalia</taxon>
    </lineage>
</organism>
<proteinExistence type="predicted"/>
<name>A0AAN9KH00_CANGL</name>
<reference evidence="1 2" key="1">
    <citation type="submission" date="2024-01" db="EMBL/GenBank/DDBJ databases">
        <title>The genomes of 5 underutilized Papilionoideae crops provide insights into root nodulation and disease resistanc.</title>
        <authorList>
            <person name="Jiang F."/>
        </authorList>
    </citation>
    <scope>NUCLEOTIDE SEQUENCE [LARGE SCALE GENOMIC DNA]</scope>
    <source>
        <strain evidence="1">LVBAO_FW01</strain>
        <tissue evidence="1">Leaves</tissue>
    </source>
</reference>
<accession>A0AAN9KH00</accession>
<evidence type="ECO:0000313" key="2">
    <source>
        <dbReference type="Proteomes" id="UP001367508"/>
    </source>
</evidence>
<evidence type="ECO:0000313" key="1">
    <source>
        <dbReference type="EMBL" id="KAK7315997.1"/>
    </source>
</evidence>
<comment type="caution">
    <text evidence="1">The sequence shown here is derived from an EMBL/GenBank/DDBJ whole genome shotgun (WGS) entry which is preliminary data.</text>
</comment>
<sequence length="80" mass="9095">MLGRRKTLFSFLRESTPTTGIVNLHNHPMMITCVVVAAKSSSKIFIWIRRIPCLVDMNDSHQKLLATIRESALTEPRPSM</sequence>
<gene>
    <name evidence="1" type="ORF">VNO77_34587</name>
</gene>